<protein>
    <recommendedName>
        <fullName evidence="4">Transmembrane protein</fullName>
    </recommendedName>
</protein>
<feature type="region of interest" description="Disordered" evidence="1">
    <location>
        <begin position="221"/>
        <end position="242"/>
    </location>
</feature>
<accession>A0A0B2Q3D0</accession>
<feature type="transmembrane region" description="Helical" evidence="2">
    <location>
        <begin position="15"/>
        <end position="33"/>
    </location>
</feature>
<evidence type="ECO:0000256" key="1">
    <source>
        <dbReference type="SAM" id="MobiDB-lite"/>
    </source>
</evidence>
<keyword evidence="2" id="KW-1133">Transmembrane helix</keyword>
<dbReference type="Proteomes" id="UP000053555">
    <property type="component" value="Unassembled WGS sequence"/>
</dbReference>
<evidence type="ECO:0000256" key="2">
    <source>
        <dbReference type="SAM" id="Phobius"/>
    </source>
</evidence>
<feature type="region of interest" description="Disordered" evidence="1">
    <location>
        <begin position="369"/>
        <end position="388"/>
    </location>
</feature>
<feature type="compositionally biased region" description="Basic and acidic residues" evidence="1">
    <location>
        <begin position="221"/>
        <end position="238"/>
    </location>
</feature>
<feature type="region of interest" description="Disordered" evidence="1">
    <location>
        <begin position="329"/>
        <end position="352"/>
    </location>
</feature>
<dbReference type="EMBL" id="KN661662">
    <property type="protein sequence ID" value="KHN14519.1"/>
    <property type="molecule type" value="Genomic_DNA"/>
</dbReference>
<feature type="compositionally biased region" description="Basic and acidic residues" evidence="1">
    <location>
        <begin position="329"/>
        <end position="346"/>
    </location>
</feature>
<feature type="transmembrane region" description="Helical" evidence="2">
    <location>
        <begin position="137"/>
        <end position="156"/>
    </location>
</feature>
<organism evidence="3">
    <name type="scientific">Glycine soja</name>
    <name type="common">Wild soybean</name>
    <dbReference type="NCBI Taxonomy" id="3848"/>
    <lineage>
        <taxon>Eukaryota</taxon>
        <taxon>Viridiplantae</taxon>
        <taxon>Streptophyta</taxon>
        <taxon>Embryophyta</taxon>
        <taxon>Tracheophyta</taxon>
        <taxon>Spermatophyta</taxon>
        <taxon>Magnoliopsida</taxon>
        <taxon>eudicotyledons</taxon>
        <taxon>Gunneridae</taxon>
        <taxon>Pentapetalae</taxon>
        <taxon>rosids</taxon>
        <taxon>fabids</taxon>
        <taxon>Fabales</taxon>
        <taxon>Fabaceae</taxon>
        <taxon>Papilionoideae</taxon>
        <taxon>50 kb inversion clade</taxon>
        <taxon>NPAAA clade</taxon>
        <taxon>indigoferoid/millettioid clade</taxon>
        <taxon>Phaseoleae</taxon>
        <taxon>Glycine</taxon>
        <taxon>Glycine subgen. Soja</taxon>
    </lineage>
</organism>
<keyword evidence="2" id="KW-0812">Transmembrane</keyword>
<name>A0A0B2Q3D0_GLYSO</name>
<evidence type="ECO:0008006" key="4">
    <source>
        <dbReference type="Google" id="ProtNLM"/>
    </source>
</evidence>
<feature type="compositionally biased region" description="Basic and acidic residues" evidence="1">
    <location>
        <begin position="437"/>
        <end position="446"/>
    </location>
</feature>
<keyword evidence="2" id="KW-0472">Membrane</keyword>
<proteinExistence type="predicted"/>
<gene>
    <name evidence="3" type="ORF">glysoja_027128</name>
</gene>
<feature type="compositionally biased region" description="Polar residues" evidence="1">
    <location>
        <begin position="376"/>
        <end position="388"/>
    </location>
</feature>
<feature type="transmembrane region" description="Helical" evidence="2">
    <location>
        <begin position="45"/>
        <end position="64"/>
    </location>
</feature>
<reference evidence="3" key="1">
    <citation type="submission" date="2014-07" db="EMBL/GenBank/DDBJ databases">
        <title>Identification of a novel salt tolerance gene in wild soybean by whole-genome sequencing.</title>
        <authorList>
            <person name="Lam H.-M."/>
            <person name="Qi X."/>
            <person name="Li M.-W."/>
            <person name="Liu X."/>
            <person name="Xie M."/>
            <person name="Ni M."/>
            <person name="Xu X."/>
        </authorList>
    </citation>
    <scope>NUCLEOTIDE SEQUENCE [LARGE SCALE GENOMIC DNA]</scope>
    <source>
        <tissue evidence="3">Root</tissue>
    </source>
</reference>
<sequence>MFDNALSYSNSTHSSYPYALLFFLATMTSIPSFQSAISKPLLWKLTGFGSSIVGFSCYALSPSFLYLVKEWSPKKIVAYSVVSSLLSISMLFVKKWSLGRHGKSLMLKGHVVFVVLALTNLWSFWEDRCQQGKVENRFRKIMNLTSIGAFALMALSLSRQLRIGFDAGVTNFLVGCFMVTLMKMNLKLAPLAALFCYLLVNNRSISDSLLKLRARAATQHAADDREEGPSSKDIESGDSKGAVISHRSREILDPKKNWWNEIRSILSPKNIAKSKEVLFLKKCGCEVRKFFLRKFKDDKGEARFQDLESNSDDDAFAHDTNTANFQDHEANSDVSEHEKNEADSQDPKANFNDLARDTNEEDIQANPNVLACGTDEPSSQDPDQTNSDNFACVTNKANSGVCEHETDVAPLQHGEAYSNEISEEADRLSSSENDIQNIEKSKEVGASKKIQKLLTSGKKLLKKLSKDKLS</sequence>
<dbReference type="AlphaFoldDB" id="A0A0B2Q3D0"/>
<evidence type="ECO:0000313" key="3">
    <source>
        <dbReference type="EMBL" id="KHN14519.1"/>
    </source>
</evidence>
<feature type="transmembrane region" description="Helical" evidence="2">
    <location>
        <begin position="163"/>
        <end position="182"/>
    </location>
</feature>
<feature type="transmembrane region" description="Helical" evidence="2">
    <location>
        <begin position="76"/>
        <end position="93"/>
    </location>
</feature>
<feature type="region of interest" description="Disordered" evidence="1">
    <location>
        <begin position="411"/>
        <end position="446"/>
    </location>
</feature>
<feature type="transmembrane region" description="Helical" evidence="2">
    <location>
        <begin position="105"/>
        <end position="125"/>
    </location>
</feature>